<feature type="region of interest" description="Disordered" evidence="1">
    <location>
        <begin position="1"/>
        <end position="69"/>
    </location>
</feature>
<dbReference type="OrthoDB" id="3800694at2759"/>
<feature type="compositionally biased region" description="Basic residues" evidence="1">
    <location>
        <begin position="52"/>
        <end position="68"/>
    </location>
</feature>
<name>A0A6A5T414_9PLEO</name>
<protein>
    <submittedName>
        <fullName evidence="2">Uncharacterized protein</fullName>
    </submittedName>
</protein>
<accession>A0A6A5T414</accession>
<keyword evidence="3" id="KW-1185">Reference proteome</keyword>
<sequence length="207" mass="22515">MVPKISSAASNSLLNSTIPNTGFRLGEEGHFSDASDSDQSAGSERSLSSTRGNRRVTKSKRQKDRRKMGALADELVDVLADAFAAPNADPQAAVATATGQVDGDQIMEVDVGPDGKKMNKRTRQNLAKMQARKEKNGSKCKDEASADYVLRTQTAAAERRGMTLEDYRKLRKRGGGRNTTKASARRLKKEAIRTKKAAAEEDRMEIG</sequence>
<evidence type="ECO:0000313" key="3">
    <source>
        <dbReference type="Proteomes" id="UP000800038"/>
    </source>
</evidence>
<reference evidence="2" key="1">
    <citation type="journal article" date="2020" name="Stud. Mycol.">
        <title>101 Dothideomycetes genomes: a test case for predicting lifestyles and emergence of pathogens.</title>
        <authorList>
            <person name="Haridas S."/>
            <person name="Albert R."/>
            <person name="Binder M."/>
            <person name="Bloem J."/>
            <person name="Labutti K."/>
            <person name="Salamov A."/>
            <person name="Andreopoulos B."/>
            <person name="Baker S."/>
            <person name="Barry K."/>
            <person name="Bills G."/>
            <person name="Bluhm B."/>
            <person name="Cannon C."/>
            <person name="Castanera R."/>
            <person name="Culley D."/>
            <person name="Daum C."/>
            <person name="Ezra D."/>
            <person name="Gonzalez J."/>
            <person name="Henrissat B."/>
            <person name="Kuo A."/>
            <person name="Liang C."/>
            <person name="Lipzen A."/>
            <person name="Lutzoni F."/>
            <person name="Magnuson J."/>
            <person name="Mondo S."/>
            <person name="Nolan M."/>
            <person name="Ohm R."/>
            <person name="Pangilinan J."/>
            <person name="Park H.-J."/>
            <person name="Ramirez L."/>
            <person name="Alfaro M."/>
            <person name="Sun H."/>
            <person name="Tritt A."/>
            <person name="Yoshinaga Y."/>
            <person name="Zwiers L.-H."/>
            <person name="Turgeon B."/>
            <person name="Goodwin S."/>
            <person name="Spatafora J."/>
            <person name="Crous P."/>
            <person name="Grigoriev I."/>
        </authorList>
    </citation>
    <scope>NUCLEOTIDE SEQUENCE</scope>
    <source>
        <strain evidence="2">CBS 161.51</strain>
    </source>
</reference>
<dbReference type="AlphaFoldDB" id="A0A6A5T414"/>
<dbReference type="Proteomes" id="UP000800038">
    <property type="component" value="Unassembled WGS sequence"/>
</dbReference>
<evidence type="ECO:0000313" key="2">
    <source>
        <dbReference type="EMBL" id="KAF1945506.1"/>
    </source>
</evidence>
<feature type="region of interest" description="Disordered" evidence="1">
    <location>
        <begin position="160"/>
        <end position="207"/>
    </location>
</feature>
<proteinExistence type="predicted"/>
<evidence type="ECO:0000256" key="1">
    <source>
        <dbReference type="SAM" id="MobiDB-lite"/>
    </source>
</evidence>
<feature type="compositionally biased region" description="Basic and acidic residues" evidence="1">
    <location>
        <begin position="189"/>
        <end position="207"/>
    </location>
</feature>
<feature type="compositionally biased region" description="Low complexity" evidence="1">
    <location>
        <begin position="34"/>
        <end position="43"/>
    </location>
</feature>
<gene>
    <name evidence="2" type="ORF">EJ02DRAFT_338653</name>
</gene>
<feature type="compositionally biased region" description="Low complexity" evidence="1">
    <location>
        <begin position="1"/>
        <end position="16"/>
    </location>
</feature>
<organism evidence="2 3">
    <name type="scientific">Clathrospora elynae</name>
    <dbReference type="NCBI Taxonomy" id="706981"/>
    <lineage>
        <taxon>Eukaryota</taxon>
        <taxon>Fungi</taxon>
        <taxon>Dikarya</taxon>
        <taxon>Ascomycota</taxon>
        <taxon>Pezizomycotina</taxon>
        <taxon>Dothideomycetes</taxon>
        <taxon>Pleosporomycetidae</taxon>
        <taxon>Pleosporales</taxon>
        <taxon>Diademaceae</taxon>
        <taxon>Clathrospora</taxon>
    </lineage>
</organism>
<dbReference type="EMBL" id="ML976009">
    <property type="protein sequence ID" value="KAF1945506.1"/>
    <property type="molecule type" value="Genomic_DNA"/>
</dbReference>